<keyword evidence="7 12" id="KW-0133">Cell shape</keyword>
<dbReference type="InterPro" id="IPR005761">
    <property type="entry name" value="UDP-N-AcMur-Glu-dNH2Pim_ligase"/>
</dbReference>
<evidence type="ECO:0000256" key="13">
    <source>
        <dbReference type="RuleBase" id="RU004135"/>
    </source>
</evidence>
<dbReference type="RefSeq" id="WP_168607229.1">
    <property type="nucleotide sequence ID" value="NZ_CP038852.1"/>
</dbReference>
<evidence type="ECO:0000256" key="8">
    <source>
        <dbReference type="ARBA" id="ARBA00022984"/>
    </source>
</evidence>
<keyword evidence="10 12" id="KW-0961">Cell wall biogenesis/degradation</keyword>
<evidence type="ECO:0000256" key="3">
    <source>
        <dbReference type="ARBA" id="ARBA00022598"/>
    </source>
</evidence>
<dbReference type="NCBIfam" id="TIGR01085">
    <property type="entry name" value="murE"/>
    <property type="match status" value="1"/>
</dbReference>
<dbReference type="GO" id="GO:0009252">
    <property type="term" value="P:peptidoglycan biosynthetic process"/>
    <property type="evidence" value="ECO:0007669"/>
    <property type="project" value="UniProtKB-UniRule"/>
</dbReference>
<comment type="caution">
    <text evidence="11">Lacks conserved residue(s) required for the propagation of feature annotation.</text>
</comment>
<feature type="binding site" evidence="11">
    <location>
        <begin position="403"/>
        <end position="406"/>
    </location>
    <ligand>
        <name>meso-2,6-diaminopimelate</name>
        <dbReference type="ChEBI" id="CHEBI:57791"/>
    </ligand>
</feature>
<dbReference type="NCBIfam" id="TIGR01143">
    <property type="entry name" value="murF"/>
    <property type="match status" value="1"/>
</dbReference>
<dbReference type="Gene3D" id="3.90.190.20">
    <property type="entry name" value="Mur ligase, C-terminal domain"/>
    <property type="match status" value="2"/>
</dbReference>
<dbReference type="InterPro" id="IPR018109">
    <property type="entry name" value="Folylpolyglutamate_synth_CS"/>
</dbReference>
<evidence type="ECO:0000256" key="7">
    <source>
        <dbReference type="ARBA" id="ARBA00022960"/>
    </source>
</evidence>
<dbReference type="PANTHER" id="PTHR23135">
    <property type="entry name" value="MUR LIGASE FAMILY MEMBER"/>
    <property type="match status" value="1"/>
</dbReference>
<dbReference type="InterPro" id="IPR013221">
    <property type="entry name" value="Mur_ligase_cen"/>
</dbReference>
<dbReference type="SUPFAM" id="SSF53623">
    <property type="entry name" value="MurD-like peptide ligases, catalytic domain"/>
    <property type="match status" value="2"/>
</dbReference>
<keyword evidence="4 12" id="KW-0132">Cell division</keyword>
<dbReference type="HAMAP" id="MF_00208">
    <property type="entry name" value="MurE"/>
    <property type="match status" value="1"/>
</dbReference>
<dbReference type="KEGG" id="peg:E5R92_06205"/>
<dbReference type="HAMAP" id="MF_02019">
    <property type="entry name" value="MurF"/>
    <property type="match status" value="1"/>
</dbReference>
<evidence type="ECO:0000313" key="19">
    <source>
        <dbReference type="Proteomes" id="UP000501094"/>
    </source>
</evidence>
<comment type="cofactor">
    <cofactor evidence="11">
        <name>Mg(2+)</name>
        <dbReference type="ChEBI" id="CHEBI:18420"/>
    </cofactor>
</comment>
<evidence type="ECO:0000256" key="5">
    <source>
        <dbReference type="ARBA" id="ARBA00022741"/>
    </source>
</evidence>
<dbReference type="GO" id="GO:0008765">
    <property type="term" value="F:UDP-N-acetylmuramoylalanyl-D-glutamate-2,6-diaminopimelate ligase activity"/>
    <property type="evidence" value="ECO:0007669"/>
    <property type="project" value="UniProtKB-UniRule"/>
</dbReference>
<feature type="domain" description="Mur ligase central" evidence="17">
    <location>
        <begin position="103"/>
        <end position="306"/>
    </location>
</feature>
<evidence type="ECO:0000256" key="14">
    <source>
        <dbReference type="RuleBase" id="RU004136"/>
    </source>
</evidence>
<dbReference type="Gene3D" id="3.40.1190.10">
    <property type="entry name" value="Mur-like, catalytic domain"/>
    <property type="match status" value="2"/>
</dbReference>
<dbReference type="GO" id="GO:0008360">
    <property type="term" value="P:regulation of cell shape"/>
    <property type="evidence" value="ECO:0007669"/>
    <property type="project" value="UniProtKB-KW"/>
</dbReference>
<dbReference type="EMBL" id="CP038852">
    <property type="protein sequence ID" value="QIZ21372.1"/>
    <property type="molecule type" value="Genomic_DNA"/>
</dbReference>
<feature type="binding site" evidence="11">
    <location>
        <position position="26"/>
    </location>
    <ligand>
        <name>UDP-N-acetyl-alpha-D-muramoyl-L-alanyl-D-glutamate</name>
        <dbReference type="ChEBI" id="CHEBI:83900"/>
    </ligand>
</feature>
<evidence type="ECO:0000256" key="2">
    <source>
        <dbReference type="ARBA" id="ARBA00022490"/>
    </source>
</evidence>
<dbReference type="InterPro" id="IPR000713">
    <property type="entry name" value="Mur_ligase_N"/>
</dbReference>
<evidence type="ECO:0000259" key="16">
    <source>
        <dbReference type="Pfam" id="PF02875"/>
    </source>
</evidence>
<comment type="function">
    <text evidence="11">Catalyzes the addition of meso-diaminopimelic acid to the nucleotide precursor UDP-N-acetylmuramoyl-L-alanyl-D-glutamate (UMAG) in the biosynthesis of bacterial cell-wall peptidoglycan.</text>
</comment>
<dbReference type="GO" id="GO:0047480">
    <property type="term" value="F:UDP-N-acetylmuramoyl-tripeptide-D-alanyl-D-alanine ligase activity"/>
    <property type="evidence" value="ECO:0007669"/>
    <property type="project" value="UniProtKB-UniRule"/>
</dbReference>
<keyword evidence="5 12" id="KW-0547">Nucleotide-binding</keyword>
<feature type="binding site" evidence="11">
    <location>
        <position position="146"/>
    </location>
    <ligand>
        <name>UDP-N-acetyl-alpha-D-muramoyl-L-alanyl-D-glutamate</name>
        <dbReference type="ChEBI" id="CHEBI:83900"/>
    </ligand>
</feature>
<name>A0A6H1Q360_9PROT</name>
<dbReference type="Pfam" id="PF08245">
    <property type="entry name" value="Mur_ligase_M"/>
    <property type="match status" value="2"/>
</dbReference>
<dbReference type="NCBIfam" id="NF008896">
    <property type="entry name" value="PRK11929.1"/>
    <property type="match status" value="1"/>
</dbReference>
<dbReference type="PANTHER" id="PTHR23135:SF4">
    <property type="entry name" value="UDP-N-ACETYLMURAMOYL-L-ALANYL-D-GLUTAMATE--2,6-DIAMINOPIMELATE LIGASE MURE HOMOLOG, CHLOROPLASTIC"/>
    <property type="match status" value="1"/>
</dbReference>
<dbReference type="Pfam" id="PF02875">
    <property type="entry name" value="Mur_ligase_C"/>
    <property type="match status" value="2"/>
</dbReference>
<keyword evidence="2 12" id="KW-0963">Cytoplasm</keyword>
<dbReference type="NCBIfam" id="NF001126">
    <property type="entry name" value="PRK00139.1-4"/>
    <property type="match status" value="1"/>
</dbReference>
<evidence type="ECO:0000256" key="4">
    <source>
        <dbReference type="ARBA" id="ARBA00022618"/>
    </source>
</evidence>
<reference evidence="18 19" key="1">
    <citation type="journal article" date="2020" name="Nat. Microbiol.">
        <title>Lysogenic host-virus interactions in SAR11 marine bacteria.</title>
        <authorList>
            <person name="Morris R.M."/>
            <person name="Cain K.R."/>
            <person name="Hvorecny K.L."/>
            <person name="Kollman J.M."/>
        </authorList>
    </citation>
    <scope>NUCLEOTIDE SEQUENCE [LARGE SCALE GENOMIC DNA]</scope>
    <source>
        <strain evidence="18 19">NP1</strain>
    </source>
</reference>
<feature type="domain" description="Mur ligase C-terminal" evidence="16">
    <location>
        <begin position="814"/>
        <end position="928"/>
    </location>
</feature>
<evidence type="ECO:0000259" key="15">
    <source>
        <dbReference type="Pfam" id="PF01225"/>
    </source>
</evidence>
<dbReference type="Gene3D" id="3.40.1390.10">
    <property type="entry name" value="MurE/MurF, N-terminal domain"/>
    <property type="match status" value="2"/>
</dbReference>
<dbReference type="Proteomes" id="UP000501094">
    <property type="component" value="Chromosome"/>
</dbReference>
<accession>A0A6H1Q360</accession>
<comment type="PTM">
    <text evidence="11">Carboxylation is probably crucial for Mg(2+) binding and, consequently, for the gamma-phosphate positioning of ATP.</text>
</comment>
<dbReference type="InterPro" id="IPR036615">
    <property type="entry name" value="Mur_ligase_C_dom_sf"/>
</dbReference>
<dbReference type="UniPathway" id="UPA00219"/>
<keyword evidence="6 12" id="KW-0067">ATP-binding</keyword>
<evidence type="ECO:0000256" key="11">
    <source>
        <dbReference type="HAMAP-Rule" id="MF_00208"/>
    </source>
</evidence>
<comment type="catalytic activity">
    <reaction evidence="12 14">
        <text>D-alanyl-D-alanine + UDP-N-acetyl-alpha-D-muramoyl-L-alanyl-gamma-D-glutamyl-meso-2,6-diaminopimelate + ATP = UDP-N-acetyl-alpha-D-muramoyl-L-alanyl-gamma-D-glutamyl-meso-2,6-diaminopimeloyl-D-alanyl-D-alanine + ADP + phosphate + H(+)</text>
        <dbReference type="Rhea" id="RHEA:28374"/>
        <dbReference type="ChEBI" id="CHEBI:15378"/>
        <dbReference type="ChEBI" id="CHEBI:30616"/>
        <dbReference type="ChEBI" id="CHEBI:43474"/>
        <dbReference type="ChEBI" id="CHEBI:57822"/>
        <dbReference type="ChEBI" id="CHEBI:61386"/>
        <dbReference type="ChEBI" id="CHEBI:83905"/>
        <dbReference type="ChEBI" id="CHEBI:456216"/>
        <dbReference type="EC" id="6.3.2.10"/>
    </reaction>
</comment>
<dbReference type="SUPFAM" id="SSF53244">
    <property type="entry name" value="MurD-like peptide ligases, peptide-binding domain"/>
    <property type="match status" value="2"/>
</dbReference>
<gene>
    <name evidence="12 18" type="primary">murF</name>
    <name evidence="11" type="synonym">murE</name>
    <name evidence="18" type="ORF">E5R92_06205</name>
</gene>
<dbReference type="EC" id="6.3.2.13" evidence="11"/>
<evidence type="ECO:0000259" key="17">
    <source>
        <dbReference type="Pfam" id="PF08245"/>
    </source>
</evidence>
<dbReference type="InterPro" id="IPR035911">
    <property type="entry name" value="MurE/MurF_N"/>
</dbReference>
<feature type="binding site" evidence="11">
    <location>
        <position position="457"/>
    </location>
    <ligand>
        <name>meso-2,6-diaminopimelate</name>
        <dbReference type="ChEBI" id="CHEBI:57791"/>
    </ligand>
</feature>
<evidence type="ECO:0000256" key="12">
    <source>
        <dbReference type="HAMAP-Rule" id="MF_02019"/>
    </source>
</evidence>
<feature type="binding site" evidence="11">
    <location>
        <position position="182"/>
    </location>
    <ligand>
        <name>UDP-N-acetyl-alpha-D-muramoyl-L-alanyl-D-glutamate</name>
        <dbReference type="ChEBI" id="CHEBI:83900"/>
    </ligand>
</feature>
<evidence type="ECO:0000256" key="6">
    <source>
        <dbReference type="ARBA" id="ARBA00022840"/>
    </source>
</evidence>
<comment type="pathway">
    <text evidence="12 13">Cell wall biogenesis; peptidoglycan biosynthesis.</text>
</comment>
<evidence type="ECO:0000256" key="10">
    <source>
        <dbReference type="ARBA" id="ARBA00023316"/>
    </source>
</evidence>
<comment type="catalytic activity">
    <reaction evidence="11">
        <text>UDP-N-acetyl-alpha-D-muramoyl-L-alanyl-D-glutamate + meso-2,6-diaminopimelate + ATP = UDP-N-acetyl-alpha-D-muramoyl-L-alanyl-gamma-D-glutamyl-meso-2,6-diaminopimelate + ADP + phosphate + H(+)</text>
        <dbReference type="Rhea" id="RHEA:23676"/>
        <dbReference type="ChEBI" id="CHEBI:15378"/>
        <dbReference type="ChEBI" id="CHEBI:30616"/>
        <dbReference type="ChEBI" id="CHEBI:43474"/>
        <dbReference type="ChEBI" id="CHEBI:57791"/>
        <dbReference type="ChEBI" id="CHEBI:83900"/>
        <dbReference type="ChEBI" id="CHEBI:83905"/>
        <dbReference type="ChEBI" id="CHEBI:456216"/>
        <dbReference type="EC" id="6.3.2.13"/>
    </reaction>
</comment>
<dbReference type="SUPFAM" id="SSF63418">
    <property type="entry name" value="MurE/MurF N-terminal domain"/>
    <property type="match status" value="2"/>
</dbReference>
<proteinExistence type="inferred from homology"/>
<dbReference type="EC" id="6.3.2.10" evidence="12"/>
<keyword evidence="19" id="KW-1185">Reference proteome</keyword>
<keyword evidence="9 12" id="KW-0131">Cell cycle</keyword>
<dbReference type="Pfam" id="PF01225">
    <property type="entry name" value="Mur_ligase"/>
    <property type="match status" value="2"/>
</dbReference>
<feature type="binding site" evidence="11">
    <location>
        <begin position="147"/>
        <end position="148"/>
    </location>
    <ligand>
        <name>UDP-N-acetyl-alpha-D-muramoyl-L-alanyl-D-glutamate</name>
        <dbReference type="ChEBI" id="CHEBI:83900"/>
    </ligand>
</feature>
<protein>
    <recommendedName>
        <fullName evidence="11 12">Multifunctional fusion protein</fullName>
    </recommendedName>
    <domain>
        <recommendedName>
            <fullName evidence="11">UDP-N-acetylmuramoyl-L-alanyl-D-glutamate--2,6-diaminopimelate ligase</fullName>
            <ecNumber evidence="11">6.3.2.13</ecNumber>
        </recommendedName>
        <alternativeName>
            <fullName evidence="11">Meso-A2pm-adding enzyme</fullName>
        </alternativeName>
        <alternativeName>
            <fullName evidence="11">Meso-diaminopimelate-adding enzyme</fullName>
        </alternativeName>
        <alternativeName>
            <fullName evidence="11">UDP-MurNAc-L-Ala-D-Glu:meso-diaminopimelate ligase</fullName>
        </alternativeName>
        <alternativeName>
            <fullName evidence="11">UDP-MurNAc-tripeptide synthetase</fullName>
        </alternativeName>
        <alternativeName>
            <fullName evidence="11">UDP-N-acetylmuramyl-tripeptide synthetase</fullName>
        </alternativeName>
    </domain>
    <domain>
        <recommendedName>
            <fullName evidence="12">UDP-N-acetylmuramoyl-tripeptide--D-alanyl-D-alanine ligase</fullName>
            <ecNumber evidence="12">6.3.2.10</ecNumber>
        </recommendedName>
        <alternativeName>
            <fullName evidence="12">D-alanyl-D-alanine-adding enzyme</fullName>
        </alternativeName>
    </domain>
</protein>
<dbReference type="GO" id="GO:0004326">
    <property type="term" value="F:tetrahydrofolylpolyglutamate synthase activity"/>
    <property type="evidence" value="ECO:0007669"/>
    <property type="project" value="InterPro"/>
</dbReference>
<comment type="function">
    <text evidence="12 14">Involved in cell wall formation. Catalyzes the final step in the synthesis of UDP-N-acetylmuramoyl-pentapeptide, the precursor of murein.</text>
</comment>
<dbReference type="GO" id="GO:0005524">
    <property type="term" value="F:ATP binding"/>
    <property type="evidence" value="ECO:0007669"/>
    <property type="project" value="UniProtKB-UniRule"/>
</dbReference>
<feature type="binding site" evidence="11">
    <location>
        <position position="180"/>
    </location>
    <ligand>
        <name>UDP-N-acetyl-alpha-D-muramoyl-L-alanyl-D-glutamate</name>
        <dbReference type="ChEBI" id="CHEBI:83900"/>
    </ligand>
</feature>
<comment type="similarity">
    <text evidence="1 11">Belongs to the MurCDEF family. MurE subfamily.</text>
</comment>
<evidence type="ECO:0000256" key="1">
    <source>
        <dbReference type="ARBA" id="ARBA00005898"/>
    </source>
</evidence>
<dbReference type="InterPro" id="IPR005863">
    <property type="entry name" value="UDP-N-AcMur_synth"/>
</dbReference>
<dbReference type="GO" id="GO:0005737">
    <property type="term" value="C:cytoplasm"/>
    <property type="evidence" value="ECO:0007669"/>
    <property type="project" value="UniProtKB-SubCell"/>
</dbReference>
<keyword evidence="8 12" id="KW-0573">Peptidoglycan synthesis</keyword>
<dbReference type="AlphaFoldDB" id="A0A6H1Q360"/>
<feature type="binding site" evidence="11">
    <location>
        <position position="174"/>
    </location>
    <ligand>
        <name>UDP-N-acetyl-alpha-D-muramoyl-L-alanyl-D-glutamate</name>
        <dbReference type="ChEBI" id="CHEBI:83900"/>
    </ligand>
</feature>
<feature type="domain" description="Mur ligase N-terminal catalytic" evidence="15">
    <location>
        <begin position="20"/>
        <end position="88"/>
    </location>
</feature>
<dbReference type="InterPro" id="IPR004101">
    <property type="entry name" value="Mur_ligase_C"/>
</dbReference>
<keyword evidence="11" id="KW-0460">Magnesium</keyword>
<feature type="binding site" evidence="11">
    <location>
        <begin position="105"/>
        <end position="111"/>
    </location>
    <ligand>
        <name>ATP</name>
        <dbReference type="ChEBI" id="CHEBI:30616"/>
    </ligand>
</feature>
<feature type="short sequence motif" description="Meso-diaminopimelate recognition motif" evidence="11">
    <location>
        <begin position="403"/>
        <end position="406"/>
    </location>
</feature>
<comment type="subcellular location">
    <subcellularLocation>
        <location evidence="12 13">Cytoplasm</location>
    </subcellularLocation>
</comment>
<feature type="binding site" evidence="12">
    <location>
        <begin position="592"/>
        <end position="598"/>
    </location>
    <ligand>
        <name>ATP</name>
        <dbReference type="ChEBI" id="CHEBI:30616"/>
    </ligand>
</feature>
<feature type="modified residue" description="N6-carboxylysine" evidence="11">
    <location>
        <position position="214"/>
    </location>
</feature>
<dbReference type="GO" id="GO:0071555">
    <property type="term" value="P:cell wall organization"/>
    <property type="evidence" value="ECO:0007669"/>
    <property type="project" value="UniProtKB-KW"/>
</dbReference>
<feature type="domain" description="Mur ligase C-terminal" evidence="16">
    <location>
        <begin position="328"/>
        <end position="455"/>
    </location>
</feature>
<evidence type="ECO:0000313" key="18">
    <source>
        <dbReference type="EMBL" id="QIZ21372.1"/>
    </source>
</evidence>
<dbReference type="GO" id="GO:0051301">
    <property type="term" value="P:cell division"/>
    <property type="evidence" value="ECO:0007669"/>
    <property type="project" value="UniProtKB-KW"/>
</dbReference>
<feature type="domain" description="Mur ligase central" evidence="17">
    <location>
        <begin position="590"/>
        <end position="779"/>
    </location>
</feature>
<feature type="binding site" evidence="11">
    <location>
        <position position="453"/>
    </location>
    <ligand>
        <name>meso-2,6-diaminopimelate</name>
        <dbReference type="ChEBI" id="CHEBI:57791"/>
    </ligand>
</feature>
<dbReference type="PROSITE" id="PS01011">
    <property type="entry name" value="FOLYLPOLYGLU_SYNT_1"/>
    <property type="match status" value="1"/>
</dbReference>
<dbReference type="InterPro" id="IPR036565">
    <property type="entry name" value="Mur-like_cat_sf"/>
</dbReference>
<dbReference type="NCBIfam" id="NF001124">
    <property type="entry name" value="PRK00139.1-2"/>
    <property type="match status" value="1"/>
</dbReference>
<keyword evidence="3 12" id="KW-0436">Ligase</keyword>
<comment type="similarity">
    <text evidence="12">Belongs to the MurCDEF family. MurF subfamily.</text>
</comment>
<organism evidence="18 19">
    <name type="scientific">Candidatus Pelagibacter giovannonii</name>
    <dbReference type="NCBI Taxonomy" id="2563896"/>
    <lineage>
        <taxon>Bacteria</taxon>
        <taxon>Pseudomonadati</taxon>
        <taxon>Pseudomonadota</taxon>
        <taxon>Alphaproteobacteria</taxon>
        <taxon>Candidatus Pelagibacterales</taxon>
        <taxon>Candidatus Pelagibacteraceae</taxon>
        <taxon>Candidatus Pelagibacter</taxon>
    </lineage>
</organism>
<sequence length="948" mass="107779">MLIGSFLKNIKKEVRNHRFAGLSFNSADCKKDYIFFAIKGTKSDGNKFIDHAIIKGAKIIISEQKFEGIKNKVLFLRSKNVRKLLSELSYKITKNKPKNLIAVTGTNGKSSIADFYFQLLNLSNKKVASIGTLGIRTKNNLKNVSNTTLDPIGLSKILNDLKKQRIDNVILEASSHGLKQNRLDGLKFNTAIFTNLSHDHLDYHKTFNDYLKSKLYLFEKLLKPRGSIITDSQIPEYKNLKKISLNNKFNLQVLSKSNNGIDIYSHKFKDDKQIIEITHNQKNYKLQTDLIGRIQLKNLFMAMLAAKKSNLKFDKIVKLASSVKSVSGRFEKIGTLKNKSKVILDYAHTPDALNACLSNLKEQFENKRIFIVFGCGGNRDKDKRPMMGKIANQYCDRVYLTDDNPRNENPQKIRLAIKKTIDKSKIFEIASRSKAIHKAISDLNTGDILVIAGKGHEQMQDYGKFVNKFSDRLEILHNIKLKNKILSTNLKINILKEISNSPQINSNIKINNASINSKTINKNDIFFAIKGNNKDGNSYVNEAFQNGASLIIANNQKKSKKKIIVDNTLQLLTEASLKLRENLSSKIISITGSCGKTSLKELLGKTLSKISNVTYSPKSFNNKFGVPLSLFNLRENDEFGVFEIGMDKKGEIDYLSKIIKPDVGVITNISYAHIKNFKNIHQVALAKSEIINNIKINGFLVLNKDDKFYNLHKKIAKKKKINILSFGLKNKSADIFLKKIVKEKSKYKIFVNINKKQTYFYVRSIFENNLKNLLAAIAIISIYKDTRKLDKNIFFDYEITKGRGDIIKIRLNKKSIFIVDESYNSNPLSLKSAIKNFDELKIDNTKKKLILGDMLELGNYSKKLHLEIGKDINKTSLKNINVMGKHILYTYKNLDKHRRGVTLKDNSKIIDLIKNDLNNNDYLMIKGSNSTGLNNLVKKLKTGKFNAL</sequence>
<evidence type="ECO:0000256" key="9">
    <source>
        <dbReference type="ARBA" id="ARBA00023306"/>
    </source>
</evidence>
<feature type="domain" description="Mur ligase N-terminal catalytic" evidence="15">
    <location>
        <begin position="510"/>
        <end position="559"/>
    </location>
</feature>
<feature type="binding site" evidence="11">
    <location>
        <position position="379"/>
    </location>
    <ligand>
        <name>meso-2,6-diaminopimelate</name>
        <dbReference type="ChEBI" id="CHEBI:57791"/>
    </ligand>
</feature>
<dbReference type="GO" id="GO:0000287">
    <property type="term" value="F:magnesium ion binding"/>
    <property type="evidence" value="ECO:0007669"/>
    <property type="project" value="UniProtKB-UniRule"/>
</dbReference>